<keyword evidence="4" id="KW-0560">Oxidoreductase</keyword>
<dbReference type="Pfam" id="PF13561">
    <property type="entry name" value="adh_short_C2"/>
    <property type="match status" value="1"/>
</dbReference>
<evidence type="ECO:0000256" key="1">
    <source>
        <dbReference type="ARBA" id="ARBA00006484"/>
    </source>
</evidence>
<dbReference type="PANTHER" id="PTHR44252">
    <property type="entry name" value="D-ERYTHRULOSE REDUCTASE"/>
    <property type="match status" value="1"/>
</dbReference>
<comment type="caution">
    <text evidence="5">The sequence shown here is derived from an EMBL/GenBank/DDBJ whole genome shotgun (WGS) entry which is preliminary data.</text>
</comment>
<gene>
    <name evidence="5" type="ORF">FWK35_00029289</name>
</gene>
<dbReference type="SUPFAM" id="SSF51735">
    <property type="entry name" value="NAD(P)-binding Rossmann-fold domains"/>
    <property type="match status" value="1"/>
</dbReference>
<dbReference type="InterPro" id="IPR020904">
    <property type="entry name" value="Sc_DH/Rdtase_CS"/>
</dbReference>
<dbReference type="EMBL" id="VUJU01003114">
    <property type="protein sequence ID" value="KAF0759088.1"/>
    <property type="molecule type" value="Genomic_DNA"/>
</dbReference>
<dbReference type="GO" id="GO:0006006">
    <property type="term" value="P:glucose metabolic process"/>
    <property type="evidence" value="ECO:0007669"/>
    <property type="project" value="TreeGrafter"/>
</dbReference>
<dbReference type="PROSITE" id="PS00061">
    <property type="entry name" value="ADH_SHORT"/>
    <property type="match status" value="1"/>
</dbReference>
<comment type="subunit">
    <text evidence="2">Homotetramer.</text>
</comment>
<dbReference type="Proteomes" id="UP000478052">
    <property type="component" value="Unassembled WGS sequence"/>
</dbReference>
<name>A0A6G0YN60_APHCR</name>
<accession>A0A6G0YN60</accession>
<dbReference type="Gene3D" id="3.40.50.720">
    <property type="entry name" value="NAD(P)-binding Rossmann-like Domain"/>
    <property type="match status" value="1"/>
</dbReference>
<organism evidence="5 6">
    <name type="scientific">Aphis craccivora</name>
    <name type="common">Cowpea aphid</name>
    <dbReference type="NCBI Taxonomy" id="307492"/>
    <lineage>
        <taxon>Eukaryota</taxon>
        <taxon>Metazoa</taxon>
        <taxon>Ecdysozoa</taxon>
        <taxon>Arthropoda</taxon>
        <taxon>Hexapoda</taxon>
        <taxon>Insecta</taxon>
        <taxon>Pterygota</taxon>
        <taxon>Neoptera</taxon>
        <taxon>Paraneoptera</taxon>
        <taxon>Hemiptera</taxon>
        <taxon>Sternorrhyncha</taxon>
        <taxon>Aphidomorpha</taxon>
        <taxon>Aphidoidea</taxon>
        <taxon>Aphididae</taxon>
        <taxon>Aphidini</taxon>
        <taxon>Aphis</taxon>
        <taxon>Aphis</taxon>
    </lineage>
</organism>
<keyword evidence="3" id="KW-0521">NADP</keyword>
<dbReference type="GO" id="GO:0050038">
    <property type="term" value="F:L-xylulose reductase (NADPH) activity"/>
    <property type="evidence" value="ECO:0007669"/>
    <property type="project" value="TreeGrafter"/>
</dbReference>
<evidence type="ECO:0000256" key="3">
    <source>
        <dbReference type="ARBA" id="ARBA00022857"/>
    </source>
</evidence>
<evidence type="ECO:0000256" key="4">
    <source>
        <dbReference type="ARBA" id="ARBA00023002"/>
    </source>
</evidence>
<sequence length="298" mass="32600">MFRSIYKLSTHFNNRCVMGSLSRGIAEKHPSMENYFKGKSFIVTGAGAGMGKVITGRLLSLDAHVFAIGRDIENLPCKAGQKMTRITVDIGDWDSTYCKILEIGPVHGLVNNAGVAHIEPFLETTQHGWDEYEYKLTFYFLLPKKGNKPLGAYLPITLNVNSRGVVRASQAAAKNMISEKIKGSIVNVSSTISERAIPDHVSYCASKGALNQITRTMAIELGPHGIRTNNVNPTVVLTKMGKIAWSDPKKSGPIMNRIPLGRFAEPNDVANAVIFLLSDYSTMINGLNLYVDGGYMTS</sequence>
<dbReference type="GO" id="GO:0005997">
    <property type="term" value="P:xylulose metabolic process"/>
    <property type="evidence" value="ECO:0007669"/>
    <property type="project" value="TreeGrafter"/>
</dbReference>
<dbReference type="PANTHER" id="PTHR44252:SF3">
    <property type="entry name" value="D-ERYTHRULOSE REDUCTASE-RELATED"/>
    <property type="match status" value="1"/>
</dbReference>
<comment type="similarity">
    <text evidence="1">Belongs to the short-chain dehydrogenases/reductases (SDR) family.</text>
</comment>
<dbReference type="PRINTS" id="PR00081">
    <property type="entry name" value="GDHRDH"/>
</dbReference>
<evidence type="ECO:0000313" key="5">
    <source>
        <dbReference type="EMBL" id="KAF0759088.1"/>
    </source>
</evidence>
<dbReference type="InterPro" id="IPR036291">
    <property type="entry name" value="NAD(P)-bd_dom_sf"/>
</dbReference>
<keyword evidence="6" id="KW-1185">Reference proteome</keyword>
<dbReference type="AlphaFoldDB" id="A0A6G0YN60"/>
<dbReference type="GO" id="GO:0004090">
    <property type="term" value="F:carbonyl reductase (NADPH) activity"/>
    <property type="evidence" value="ECO:0007669"/>
    <property type="project" value="TreeGrafter"/>
</dbReference>
<dbReference type="OrthoDB" id="1393670at2759"/>
<evidence type="ECO:0000256" key="2">
    <source>
        <dbReference type="ARBA" id="ARBA00011881"/>
    </source>
</evidence>
<evidence type="ECO:0000313" key="6">
    <source>
        <dbReference type="Proteomes" id="UP000478052"/>
    </source>
</evidence>
<protein>
    <submittedName>
        <fullName evidence="5">L-xylulose reductase-like</fullName>
    </submittedName>
</protein>
<dbReference type="InterPro" id="IPR002347">
    <property type="entry name" value="SDR_fam"/>
</dbReference>
<dbReference type="FunFam" id="3.40.50.720:FF:000084">
    <property type="entry name" value="Short-chain dehydrogenase reductase"/>
    <property type="match status" value="1"/>
</dbReference>
<reference evidence="5 6" key="1">
    <citation type="submission" date="2019-08" db="EMBL/GenBank/DDBJ databases">
        <title>Whole genome of Aphis craccivora.</title>
        <authorList>
            <person name="Voronova N.V."/>
            <person name="Shulinski R.S."/>
            <person name="Bandarenka Y.V."/>
            <person name="Zhorov D.G."/>
            <person name="Warner D."/>
        </authorList>
    </citation>
    <scope>NUCLEOTIDE SEQUENCE [LARGE SCALE GENOMIC DNA]</scope>
    <source>
        <strain evidence="5">180601</strain>
        <tissue evidence="5">Whole Body</tissue>
    </source>
</reference>
<dbReference type="PRINTS" id="PR00080">
    <property type="entry name" value="SDRFAMILY"/>
</dbReference>
<dbReference type="InterPro" id="IPR051737">
    <property type="entry name" value="L-xylulose/Carbonyl_redctase"/>
</dbReference>
<proteinExistence type="inferred from homology"/>